<feature type="signal peptide" evidence="1">
    <location>
        <begin position="1"/>
        <end position="22"/>
    </location>
</feature>
<evidence type="ECO:0000256" key="1">
    <source>
        <dbReference type="SAM" id="SignalP"/>
    </source>
</evidence>
<sequence>MFLKILSIYLFIYLFSERGWEGERKGEISRLVASCILPDQGRNRNLGTCPDWELNQQPFTLQNNVQSTEPHWSGLEVHFQLVE</sequence>
<name>K9IW28_DESRO</name>
<accession>K9IW28</accession>
<proteinExistence type="evidence at transcript level"/>
<keyword evidence="1" id="KW-0732">Signal</keyword>
<feature type="chain" id="PRO_5003931324" evidence="1">
    <location>
        <begin position="23"/>
        <end position="83"/>
    </location>
</feature>
<evidence type="ECO:0000313" key="2">
    <source>
        <dbReference type="EMBL" id="JAA44801.1"/>
    </source>
</evidence>
<dbReference type="AlphaFoldDB" id="K9IW28"/>
<dbReference type="EMBL" id="GABZ01008724">
    <property type="protein sequence ID" value="JAA44801.1"/>
    <property type="molecule type" value="mRNA"/>
</dbReference>
<protein>
    <submittedName>
        <fullName evidence="2">Putative secreted protein</fullName>
    </submittedName>
</protein>
<organism evidence="2">
    <name type="scientific">Desmodus rotundus</name>
    <name type="common">Vampire bat</name>
    <dbReference type="NCBI Taxonomy" id="9430"/>
    <lineage>
        <taxon>Eukaryota</taxon>
        <taxon>Metazoa</taxon>
        <taxon>Chordata</taxon>
        <taxon>Craniata</taxon>
        <taxon>Vertebrata</taxon>
        <taxon>Euteleostomi</taxon>
        <taxon>Mammalia</taxon>
        <taxon>Eutheria</taxon>
        <taxon>Laurasiatheria</taxon>
        <taxon>Chiroptera</taxon>
        <taxon>Yangochiroptera</taxon>
        <taxon>Phyllostomidae</taxon>
        <taxon>Desmodontinae</taxon>
        <taxon>Desmodus</taxon>
    </lineage>
</organism>
<reference evidence="2" key="1">
    <citation type="submission" date="2012-11" db="EMBL/GenBank/DDBJ databases">
        <title>The Vampirome: Transcriptome and Proteome Analysis of the Submandibular and Accessory Glands of the Vampire Bat and Vector of Human Rabies, Desmodus rotundus.</title>
        <authorList>
            <person name="Francischetti I.M.B."/>
            <person name="Assumpcao T.C.F."/>
            <person name="Ma D."/>
            <person name="Vicente E.C."/>
            <person name="Ribeiro J.M.C."/>
        </authorList>
    </citation>
    <scope>NUCLEOTIDE SEQUENCE</scope>
    <source>
        <tissue evidence="2">Salivary gland</tissue>
    </source>
</reference>